<dbReference type="PANTHER" id="PTHR43133:SF61">
    <property type="entry name" value="ECF RNA POLYMERASE SIGMA FACTOR SIGC"/>
    <property type="match status" value="1"/>
</dbReference>
<dbReference type="InterPro" id="IPR007627">
    <property type="entry name" value="RNA_pol_sigma70_r2"/>
</dbReference>
<dbReference type="PANTHER" id="PTHR43133">
    <property type="entry name" value="RNA POLYMERASE ECF-TYPE SIGMA FACTO"/>
    <property type="match status" value="1"/>
</dbReference>
<evidence type="ECO:0000256" key="2">
    <source>
        <dbReference type="ARBA" id="ARBA00023015"/>
    </source>
</evidence>
<evidence type="ECO:0000313" key="11">
    <source>
        <dbReference type="Proteomes" id="UP001614394"/>
    </source>
</evidence>
<dbReference type="Pfam" id="PF04542">
    <property type="entry name" value="Sigma70_r2"/>
    <property type="match status" value="1"/>
</dbReference>
<evidence type="ECO:0000256" key="5">
    <source>
        <dbReference type="ARBA" id="ARBA00023163"/>
    </source>
</evidence>
<dbReference type="EMBL" id="JBITYG010000002">
    <property type="protein sequence ID" value="MFI9100599.1"/>
    <property type="molecule type" value="Genomic_DNA"/>
</dbReference>
<dbReference type="NCBIfam" id="TIGR02937">
    <property type="entry name" value="sigma70-ECF"/>
    <property type="match status" value="1"/>
</dbReference>
<evidence type="ECO:0000256" key="3">
    <source>
        <dbReference type="ARBA" id="ARBA00023082"/>
    </source>
</evidence>
<accession>A0ABW8C2E8</accession>
<dbReference type="SUPFAM" id="SSF88946">
    <property type="entry name" value="Sigma2 domain of RNA polymerase sigma factors"/>
    <property type="match status" value="1"/>
</dbReference>
<dbReference type="InterPro" id="IPR013325">
    <property type="entry name" value="RNA_pol_sigma_r2"/>
</dbReference>
<keyword evidence="11" id="KW-1185">Reference proteome</keyword>
<protein>
    <recommendedName>
        <fullName evidence="6">RNA polymerase sigma factor</fullName>
    </recommendedName>
</protein>
<evidence type="ECO:0000256" key="4">
    <source>
        <dbReference type="ARBA" id="ARBA00023125"/>
    </source>
</evidence>
<feature type="compositionally biased region" description="Basic and acidic residues" evidence="7">
    <location>
        <begin position="207"/>
        <end position="219"/>
    </location>
</feature>
<dbReference type="Gene3D" id="1.10.1740.10">
    <property type="match status" value="1"/>
</dbReference>
<proteinExistence type="inferred from homology"/>
<feature type="domain" description="RNA polymerase sigma-70 region 2" evidence="8">
    <location>
        <begin position="40"/>
        <end position="105"/>
    </location>
</feature>
<dbReference type="PROSITE" id="PS01063">
    <property type="entry name" value="SIGMA70_ECF"/>
    <property type="match status" value="1"/>
</dbReference>
<feature type="domain" description="RNA polymerase sigma factor 70 region 4 type 2" evidence="9">
    <location>
        <begin position="136"/>
        <end position="186"/>
    </location>
</feature>
<evidence type="ECO:0000259" key="9">
    <source>
        <dbReference type="Pfam" id="PF08281"/>
    </source>
</evidence>
<dbReference type="InterPro" id="IPR014284">
    <property type="entry name" value="RNA_pol_sigma-70_dom"/>
</dbReference>
<evidence type="ECO:0000256" key="1">
    <source>
        <dbReference type="ARBA" id="ARBA00010641"/>
    </source>
</evidence>
<organism evidence="10 11">
    <name type="scientific">Streptomyces fildesensis</name>
    <dbReference type="NCBI Taxonomy" id="375757"/>
    <lineage>
        <taxon>Bacteria</taxon>
        <taxon>Bacillati</taxon>
        <taxon>Actinomycetota</taxon>
        <taxon>Actinomycetes</taxon>
        <taxon>Kitasatosporales</taxon>
        <taxon>Streptomycetaceae</taxon>
        <taxon>Streptomyces</taxon>
    </lineage>
</organism>
<dbReference type="Pfam" id="PF08281">
    <property type="entry name" value="Sigma70_r4_2"/>
    <property type="match status" value="1"/>
</dbReference>
<evidence type="ECO:0000256" key="6">
    <source>
        <dbReference type="RuleBase" id="RU000716"/>
    </source>
</evidence>
<dbReference type="InterPro" id="IPR013249">
    <property type="entry name" value="RNA_pol_sigma70_r4_t2"/>
</dbReference>
<keyword evidence="4 6" id="KW-0238">DNA-binding</keyword>
<keyword evidence="3 6" id="KW-0731">Sigma factor</keyword>
<dbReference type="RefSeq" id="WP_399645971.1">
    <property type="nucleotide sequence ID" value="NZ_JBITYG010000002.1"/>
</dbReference>
<dbReference type="SUPFAM" id="SSF88659">
    <property type="entry name" value="Sigma3 and sigma4 domains of RNA polymerase sigma factors"/>
    <property type="match status" value="1"/>
</dbReference>
<comment type="caution">
    <text evidence="10">The sequence shown here is derived from an EMBL/GenBank/DDBJ whole genome shotgun (WGS) entry which is preliminary data.</text>
</comment>
<evidence type="ECO:0000259" key="8">
    <source>
        <dbReference type="Pfam" id="PF04542"/>
    </source>
</evidence>
<gene>
    <name evidence="10" type="ORF">ACIGXA_08730</name>
</gene>
<dbReference type="CDD" id="cd06171">
    <property type="entry name" value="Sigma70_r4"/>
    <property type="match status" value="1"/>
</dbReference>
<dbReference type="InterPro" id="IPR039425">
    <property type="entry name" value="RNA_pol_sigma-70-like"/>
</dbReference>
<reference evidence="10 11" key="1">
    <citation type="submission" date="2024-10" db="EMBL/GenBank/DDBJ databases">
        <title>The Natural Products Discovery Center: Release of the First 8490 Sequenced Strains for Exploring Actinobacteria Biosynthetic Diversity.</title>
        <authorList>
            <person name="Kalkreuter E."/>
            <person name="Kautsar S.A."/>
            <person name="Yang D."/>
            <person name="Bader C.D."/>
            <person name="Teijaro C.N."/>
            <person name="Fluegel L."/>
            <person name="Davis C.M."/>
            <person name="Simpson J.R."/>
            <person name="Lauterbach L."/>
            <person name="Steele A.D."/>
            <person name="Gui C."/>
            <person name="Meng S."/>
            <person name="Li G."/>
            <person name="Viehrig K."/>
            <person name="Ye F."/>
            <person name="Su P."/>
            <person name="Kiefer A.F."/>
            <person name="Nichols A."/>
            <person name="Cepeda A.J."/>
            <person name="Yan W."/>
            <person name="Fan B."/>
            <person name="Jiang Y."/>
            <person name="Adhikari A."/>
            <person name="Zheng C.-J."/>
            <person name="Schuster L."/>
            <person name="Cowan T.M."/>
            <person name="Smanski M.J."/>
            <person name="Chevrette M.G."/>
            <person name="De Carvalho L.P.S."/>
            <person name="Shen B."/>
        </authorList>
    </citation>
    <scope>NUCLEOTIDE SEQUENCE [LARGE SCALE GENOMIC DNA]</scope>
    <source>
        <strain evidence="10 11">NPDC053399</strain>
    </source>
</reference>
<name>A0ABW8C2E8_9ACTN</name>
<dbReference type="InterPro" id="IPR000838">
    <property type="entry name" value="RNA_pol_sigma70_ECF_CS"/>
</dbReference>
<evidence type="ECO:0000313" key="10">
    <source>
        <dbReference type="EMBL" id="MFI9100599.1"/>
    </source>
</evidence>
<dbReference type="InterPro" id="IPR036388">
    <property type="entry name" value="WH-like_DNA-bd_sf"/>
</dbReference>
<comment type="similarity">
    <text evidence="1 6">Belongs to the sigma-70 factor family. ECF subfamily.</text>
</comment>
<keyword evidence="2 6" id="KW-0805">Transcription regulation</keyword>
<dbReference type="Gene3D" id="1.10.10.10">
    <property type="entry name" value="Winged helix-like DNA-binding domain superfamily/Winged helix DNA-binding domain"/>
    <property type="match status" value="1"/>
</dbReference>
<dbReference type="InterPro" id="IPR013324">
    <property type="entry name" value="RNA_pol_sigma_r3/r4-like"/>
</dbReference>
<feature type="region of interest" description="Disordered" evidence="7">
    <location>
        <begin position="198"/>
        <end position="237"/>
    </location>
</feature>
<sequence>MTHALVRGAPRASARKDDEQVTEWALAARGGDPAAVERFVQATYSDVWRFTAHLSGDVHGADDLTQDTFLRALGGLPRFAGRSGARTWLLSIARRAVIDRYRHAAARPRISDAVDWRSAAEGTQPVGVPGFEEGVAMLELLDTLQAPRREAFVLTQLLGLSYAEAASTTGCPIGTVRSRVARARDDLVVLLKAAETAPRPGAVQRQHATEHPDRGHETAEYPVRPRHITPQHVWSHA</sequence>
<dbReference type="Proteomes" id="UP001614394">
    <property type="component" value="Unassembled WGS sequence"/>
</dbReference>
<keyword evidence="5 6" id="KW-0804">Transcription</keyword>
<evidence type="ECO:0000256" key="7">
    <source>
        <dbReference type="SAM" id="MobiDB-lite"/>
    </source>
</evidence>